<dbReference type="SUPFAM" id="SSF48264">
    <property type="entry name" value="Cytochrome P450"/>
    <property type="match status" value="1"/>
</dbReference>
<evidence type="ECO:0000313" key="2">
    <source>
        <dbReference type="Proteomes" id="UP000054937"/>
    </source>
</evidence>
<dbReference type="OrthoDB" id="2789670at2759"/>
<proteinExistence type="predicted"/>
<dbReference type="Pfam" id="PF00067">
    <property type="entry name" value="p450"/>
    <property type="match status" value="1"/>
</dbReference>
<dbReference type="Proteomes" id="UP000054937">
    <property type="component" value="Unassembled WGS sequence"/>
</dbReference>
<dbReference type="InterPro" id="IPR036396">
    <property type="entry name" value="Cyt_P450_sf"/>
</dbReference>
<evidence type="ECO:0000313" key="1">
    <source>
        <dbReference type="EMBL" id="KRX05050.1"/>
    </source>
</evidence>
<dbReference type="GO" id="GO:0005506">
    <property type="term" value="F:iron ion binding"/>
    <property type="evidence" value="ECO:0007669"/>
    <property type="project" value="InterPro"/>
</dbReference>
<organism evidence="1 2">
    <name type="scientific">Pseudocohnilembus persalinus</name>
    <name type="common">Ciliate</name>
    <dbReference type="NCBI Taxonomy" id="266149"/>
    <lineage>
        <taxon>Eukaryota</taxon>
        <taxon>Sar</taxon>
        <taxon>Alveolata</taxon>
        <taxon>Ciliophora</taxon>
        <taxon>Intramacronucleata</taxon>
        <taxon>Oligohymenophorea</taxon>
        <taxon>Scuticociliatia</taxon>
        <taxon>Philasterida</taxon>
        <taxon>Pseudocohnilembidae</taxon>
        <taxon>Pseudocohnilembus</taxon>
    </lineage>
</organism>
<dbReference type="InParanoid" id="A0A0V0QST3"/>
<reference evidence="1 2" key="1">
    <citation type="journal article" date="2015" name="Sci. Rep.">
        <title>Genome of the facultative scuticociliatosis pathogen Pseudocohnilembus persalinus provides insight into its virulence through horizontal gene transfer.</title>
        <authorList>
            <person name="Xiong J."/>
            <person name="Wang G."/>
            <person name="Cheng J."/>
            <person name="Tian M."/>
            <person name="Pan X."/>
            <person name="Warren A."/>
            <person name="Jiang C."/>
            <person name="Yuan D."/>
            <person name="Miao W."/>
        </authorList>
    </citation>
    <scope>NUCLEOTIDE SEQUENCE [LARGE SCALE GENOMIC DNA]</scope>
    <source>
        <strain evidence="1">36N120E</strain>
    </source>
</reference>
<accession>A0A0V0QST3</accession>
<sequence>MTFRHFLMKPIKILEDMLPVPTEEELKIHMEQGKEDSEETDRQKQLYTIYDPLAQISSYQRVNFNAYKDDLKGFKYLIELRPLTKIVAFREFFSIPSLYVNDKELMKEYSVNSISQNIYMSLLFILRNEEIYQQIKNENSEINSEKKLQLINQFVLETIRYYPPIPYSQKMELQRDFQLGDFKIKNKMRIQNNFVMHNFNKNYFEQPFEHNYKRWGNIKNYNNELLKNNLIDNFIFQNFGEVYIVEILKSIIINQNLKTLNQNSNIQMKFRSFYNPVDFNMIETK</sequence>
<dbReference type="GO" id="GO:0020037">
    <property type="term" value="F:heme binding"/>
    <property type="evidence" value="ECO:0007669"/>
    <property type="project" value="InterPro"/>
</dbReference>
<name>A0A0V0QST3_PSEPJ</name>
<dbReference type="InterPro" id="IPR001128">
    <property type="entry name" value="Cyt_P450"/>
</dbReference>
<keyword evidence="2" id="KW-1185">Reference proteome</keyword>
<dbReference type="GO" id="GO:0004497">
    <property type="term" value="F:monooxygenase activity"/>
    <property type="evidence" value="ECO:0007669"/>
    <property type="project" value="InterPro"/>
</dbReference>
<dbReference type="GO" id="GO:0016705">
    <property type="term" value="F:oxidoreductase activity, acting on paired donors, with incorporation or reduction of molecular oxygen"/>
    <property type="evidence" value="ECO:0007669"/>
    <property type="project" value="InterPro"/>
</dbReference>
<protein>
    <submittedName>
        <fullName evidence="1">Cytochrome P450</fullName>
    </submittedName>
</protein>
<gene>
    <name evidence="1" type="ORF">PPERSA_06684</name>
</gene>
<dbReference type="EMBL" id="LDAU01000110">
    <property type="protein sequence ID" value="KRX05050.1"/>
    <property type="molecule type" value="Genomic_DNA"/>
</dbReference>
<dbReference type="AlphaFoldDB" id="A0A0V0QST3"/>
<comment type="caution">
    <text evidence="1">The sequence shown here is derived from an EMBL/GenBank/DDBJ whole genome shotgun (WGS) entry which is preliminary data.</text>
</comment>
<dbReference type="Gene3D" id="1.10.630.10">
    <property type="entry name" value="Cytochrome P450"/>
    <property type="match status" value="1"/>
</dbReference>